<accession>A0A9X3BHZ5</accession>
<dbReference type="PANTHER" id="PTHR43162:SF1">
    <property type="entry name" value="PRESTALK A DIFFERENTIATION PROTEIN A"/>
    <property type="match status" value="1"/>
</dbReference>
<dbReference type="Pfam" id="PF05368">
    <property type="entry name" value="NmrA"/>
    <property type="match status" value="1"/>
</dbReference>
<dbReference type="Gene3D" id="3.90.25.10">
    <property type="entry name" value="UDP-galactose 4-epimerase, domain 1"/>
    <property type="match status" value="1"/>
</dbReference>
<dbReference type="InterPro" id="IPR008030">
    <property type="entry name" value="NmrA-like"/>
</dbReference>
<gene>
    <name evidence="2" type="ORF">H7H73_16115</name>
    <name evidence="3" type="ORF">MJO55_27280</name>
</gene>
<feature type="domain" description="NmrA-like" evidence="1">
    <location>
        <begin position="17"/>
        <end position="236"/>
    </location>
</feature>
<dbReference type="SUPFAM" id="SSF51735">
    <property type="entry name" value="NAD(P)-binding Rossmann-fold domains"/>
    <property type="match status" value="1"/>
</dbReference>
<evidence type="ECO:0000313" key="3">
    <source>
        <dbReference type="EMBL" id="ULP36818.1"/>
    </source>
</evidence>
<proteinExistence type="predicted"/>
<sequence>MGTIMDREGRPLEEMTVLLVTGPSGNVGEELVDLLDTRYPHTWRVGSRHPERWSAALSAEAVRLDFFDRSTWTPALDGVDALFLLFPLPGNRAAREAIVPFLHAAERAGCRHVVYVSVFGADRARFIPHHTVEAALRDAGMSATVLRCSFFMQNLHRAISTHGVDIADAGELFIPAGRGKTTFIDARDAAEVAATVLTDPDPHRDVVYHLTGPTPLTMDDVAAELTATLGRPIRYVNPGLVRFAVRLRGRGVGWDTIGFMSAVYTLTRLGQNQPVTDDVRRLLGRPPRTLHEFLVDAAWRWRDRAWT</sequence>
<dbReference type="AlphaFoldDB" id="A0A9X3BHZ5"/>
<reference evidence="3" key="3">
    <citation type="submission" date="2022-08" db="EMBL/GenBank/DDBJ databases">
        <title>Whole genome sequencing of non-tuberculosis mycobacteria type-strains.</title>
        <authorList>
            <person name="Igarashi Y."/>
            <person name="Osugi A."/>
            <person name="Mitarai S."/>
        </authorList>
    </citation>
    <scope>NUCLEOTIDE SEQUENCE</scope>
    <source>
        <strain evidence="3">JCM 16372</strain>
    </source>
</reference>
<evidence type="ECO:0000313" key="5">
    <source>
        <dbReference type="Proteomes" id="UP001140272"/>
    </source>
</evidence>
<dbReference type="Proteomes" id="UP001055159">
    <property type="component" value="Chromosome"/>
</dbReference>
<dbReference type="InterPro" id="IPR036291">
    <property type="entry name" value="NAD(P)-bd_dom_sf"/>
</dbReference>
<reference evidence="2" key="2">
    <citation type="journal article" date="2022" name="BMC Genomics">
        <title>Comparative genome analysis of mycobacteria focusing on tRNA and non-coding RNA.</title>
        <authorList>
            <person name="Behra P.R.K."/>
            <person name="Pettersson B.M.F."/>
            <person name="Ramesh M."/>
            <person name="Das S."/>
            <person name="Dasgupta S."/>
            <person name="Kirsebom L.A."/>
        </authorList>
    </citation>
    <scope>NUCLEOTIDE SEQUENCE</scope>
    <source>
        <strain evidence="2">DSM 45406</strain>
    </source>
</reference>
<dbReference type="EMBL" id="CP092427">
    <property type="protein sequence ID" value="ULP36818.1"/>
    <property type="molecule type" value="Genomic_DNA"/>
</dbReference>
<dbReference type="Proteomes" id="UP001140272">
    <property type="component" value="Unassembled WGS sequence"/>
</dbReference>
<protein>
    <submittedName>
        <fullName evidence="3">NAD(P)H-binding protein</fullName>
    </submittedName>
    <submittedName>
        <fullName evidence="2">NmrA family NAD(P)-binding protein</fullName>
    </submittedName>
</protein>
<dbReference type="RefSeq" id="WP_052429024.1">
    <property type="nucleotide sequence ID" value="NZ_CP092427.2"/>
</dbReference>
<dbReference type="EMBL" id="JACKRN010000569">
    <property type="protein sequence ID" value="MCV7071694.1"/>
    <property type="molecule type" value="Genomic_DNA"/>
</dbReference>
<reference evidence="2" key="1">
    <citation type="submission" date="2020-07" db="EMBL/GenBank/DDBJ databases">
        <authorList>
            <person name="Pettersson B.M.F."/>
            <person name="Behra P.R.K."/>
            <person name="Ramesh M."/>
            <person name="Das S."/>
            <person name="Dasgupta S."/>
            <person name="Kirsebom L.A."/>
        </authorList>
    </citation>
    <scope>NUCLEOTIDE SEQUENCE</scope>
    <source>
        <strain evidence="2">DSM 45406</strain>
    </source>
</reference>
<organism evidence="2 5">
    <name type="scientific">Mycolicibacterium rufum</name>
    <dbReference type="NCBI Taxonomy" id="318424"/>
    <lineage>
        <taxon>Bacteria</taxon>
        <taxon>Bacillati</taxon>
        <taxon>Actinomycetota</taxon>
        <taxon>Actinomycetes</taxon>
        <taxon>Mycobacteriales</taxon>
        <taxon>Mycobacteriaceae</taxon>
        <taxon>Mycolicibacterium</taxon>
    </lineage>
</organism>
<evidence type="ECO:0000259" key="1">
    <source>
        <dbReference type="Pfam" id="PF05368"/>
    </source>
</evidence>
<keyword evidence="4" id="KW-1185">Reference proteome</keyword>
<dbReference type="PANTHER" id="PTHR43162">
    <property type="match status" value="1"/>
</dbReference>
<evidence type="ECO:0000313" key="4">
    <source>
        <dbReference type="Proteomes" id="UP001055159"/>
    </source>
</evidence>
<dbReference type="InterPro" id="IPR051604">
    <property type="entry name" value="Ergot_Alk_Oxidoreductase"/>
</dbReference>
<name>A0A9X3BHZ5_9MYCO</name>
<dbReference type="Gene3D" id="3.40.50.720">
    <property type="entry name" value="NAD(P)-binding Rossmann-like Domain"/>
    <property type="match status" value="1"/>
</dbReference>
<evidence type="ECO:0000313" key="2">
    <source>
        <dbReference type="EMBL" id="MCV7071694.1"/>
    </source>
</evidence>